<gene>
    <name evidence="7" type="ORF">DL346_21800</name>
</gene>
<evidence type="ECO:0000313" key="7">
    <source>
        <dbReference type="EMBL" id="RAP74681.1"/>
    </source>
</evidence>
<reference evidence="7 8" key="1">
    <citation type="submission" date="2018-06" db="EMBL/GenBank/DDBJ databases">
        <title>Paenibacillus montanisoli sp. nov., isolated from mountain area soil.</title>
        <authorList>
            <person name="Wu M."/>
        </authorList>
    </citation>
    <scope>NUCLEOTIDE SEQUENCE [LARGE SCALE GENOMIC DNA]</scope>
    <source>
        <strain evidence="7 8">RA17</strain>
    </source>
</reference>
<evidence type="ECO:0000256" key="4">
    <source>
        <dbReference type="ARBA" id="ARBA00023139"/>
    </source>
</evidence>
<keyword evidence="1" id="KW-1003">Cell membrane</keyword>
<evidence type="ECO:0000256" key="2">
    <source>
        <dbReference type="ARBA" id="ARBA00022729"/>
    </source>
</evidence>
<name>A0A328TZS6_9BACL</name>
<dbReference type="EMBL" id="QLUW01000004">
    <property type="protein sequence ID" value="RAP74681.1"/>
    <property type="molecule type" value="Genomic_DNA"/>
</dbReference>
<keyword evidence="4" id="KW-0564">Palmitate</keyword>
<keyword evidence="3" id="KW-0472">Membrane</keyword>
<feature type="signal peptide" evidence="6">
    <location>
        <begin position="1"/>
        <end position="21"/>
    </location>
</feature>
<evidence type="ECO:0000256" key="6">
    <source>
        <dbReference type="SAM" id="SignalP"/>
    </source>
</evidence>
<sequence>MNNVKLMRAFSLVITATLVLAGCAGGIGNNGKNPSEGGKVDYYKLPETVEMSIVKPVLPGLKLKSGETLEDNEYTDYVLDKTNIKTRVLWSASSTDFDQKMQLAIASNDIPDVMVVNEKTFRAMAAADQLEDLTDVYERYASPQLQDFYRSTEGRALEKATYEGKLMALPSVSIQADAPSILWLRQDWLDKLKLQAPKTIDDFKNVLKAFVENDPDGNGKADTIGLTGNSITLASPIGGLHDFKGIFNAFNSYPLIWTKDEKGQVVYGSTLPGTKQALSVLHEMYVDGLIDKEFALRKTPDDLVLNGKTGSFFGPWWTPWALIDPLRNNPESDWRPFMIQDANGQYNIASVPVSNFFFVVRKGYEHPEAAVVYNNMRVQAERTPDEQAKKLDPGHGLWPLLMTIDYADAATRKHDLLVEALAGTVKKEDMDGEMQIVYEQALRDRQHPRGNANDWGPPAAYLLGGGILKMPMNVTDPVFSATTKTMERNWANLQKLETETFYKIILGDAPLNAFDQFVADWKAQGGNKIIEEITEELKK</sequence>
<dbReference type="InterPro" id="IPR050490">
    <property type="entry name" value="Bact_solute-bd_prot1"/>
</dbReference>
<dbReference type="InterPro" id="IPR006059">
    <property type="entry name" value="SBP"/>
</dbReference>
<comment type="caution">
    <text evidence="7">The sequence shown here is derived from an EMBL/GenBank/DDBJ whole genome shotgun (WGS) entry which is preliminary data.</text>
</comment>
<dbReference type="Gene3D" id="3.40.190.10">
    <property type="entry name" value="Periplasmic binding protein-like II"/>
    <property type="match status" value="2"/>
</dbReference>
<feature type="chain" id="PRO_5038401015" evidence="6">
    <location>
        <begin position="22"/>
        <end position="539"/>
    </location>
</feature>
<dbReference type="PANTHER" id="PTHR43649:SF33">
    <property type="entry name" value="POLYGALACTURONAN_RHAMNOGALACTURONAN-BINDING PROTEIN YTCQ"/>
    <property type="match status" value="1"/>
</dbReference>
<keyword evidence="8" id="KW-1185">Reference proteome</keyword>
<keyword evidence="2 6" id="KW-0732">Signal</keyword>
<keyword evidence="5" id="KW-0449">Lipoprotein</keyword>
<dbReference type="OrthoDB" id="9787283at2"/>
<proteinExistence type="predicted"/>
<evidence type="ECO:0000256" key="3">
    <source>
        <dbReference type="ARBA" id="ARBA00023136"/>
    </source>
</evidence>
<evidence type="ECO:0000256" key="1">
    <source>
        <dbReference type="ARBA" id="ARBA00022475"/>
    </source>
</evidence>
<evidence type="ECO:0000256" key="5">
    <source>
        <dbReference type="ARBA" id="ARBA00023288"/>
    </source>
</evidence>
<dbReference type="RefSeq" id="WP_112884469.1">
    <property type="nucleotide sequence ID" value="NZ_QLUW01000004.1"/>
</dbReference>
<evidence type="ECO:0000313" key="8">
    <source>
        <dbReference type="Proteomes" id="UP000249260"/>
    </source>
</evidence>
<dbReference type="PANTHER" id="PTHR43649">
    <property type="entry name" value="ARABINOSE-BINDING PROTEIN-RELATED"/>
    <property type="match status" value="1"/>
</dbReference>
<dbReference type="AlphaFoldDB" id="A0A328TZS6"/>
<dbReference type="Pfam" id="PF01547">
    <property type="entry name" value="SBP_bac_1"/>
    <property type="match status" value="1"/>
</dbReference>
<dbReference type="Proteomes" id="UP000249260">
    <property type="component" value="Unassembled WGS sequence"/>
</dbReference>
<protein>
    <submittedName>
        <fullName evidence="7">ABC transporter substrate-binding protein</fullName>
    </submittedName>
</protein>
<accession>A0A328TZS6</accession>
<organism evidence="7 8">
    <name type="scientific">Paenibacillus montanisoli</name>
    <dbReference type="NCBI Taxonomy" id="2081970"/>
    <lineage>
        <taxon>Bacteria</taxon>
        <taxon>Bacillati</taxon>
        <taxon>Bacillota</taxon>
        <taxon>Bacilli</taxon>
        <taxon>Bacillales</taxon>
        <taxon>Paenibacillaceae</taxon>
        <taxon>Paenibacillus</taxon>
    </lineage>
</organism>
<dbReference type="SUPFAM" id="SSF53850">
    <property type="entry name" value="Periplasmic binding protein-like II"/>
    <property type="match status" value="1"/>
</dbReference>
<dbReference type="PROSITE" id="PS51257">
    <property type="entry name" value="PROKAR_LIPOPROTEIN"/>
    <property type="match status" value="1"/>
</dbReference>